<accession>A0A927CMA2</accession>
<evidence type="ECO:0000313" key="2">
    <source>
        <dbReference type="EMBL" id="MBD2869437.1"/>
    </source>
</evidence>
<keyword evidence="1" id="KW-0732">Signal</keyword>
<evidence type="ECO:0000256" key="1">
    <source>
        <dbReference type="SAM" id="SignalP"/>
    </source>
</evidence>
<feature type="signal peptide" evidence="1">
    <location>
        <begin position="1"/>
        <end position="21"/>
    </location>
</feature>
<dbReference type="AlphaFoldDB" id="A0A927CMA2"/>
<dbReference type="EMBL" id="JACXIY010000014">
    <property type="protein sequence ID" value="MBD2869437.1"/>
    <property type="molecule type" value="Genomic_DNA"/>
</dbReference>
<dbReference type="RefSeq" id="WP_190861505.1">
    <property type="nucleotide sequence ID" value="NZ_JACXIY010000014.1"/>
</dbReference>
<comment type="caution">
    <text evidence="2">The sequence shown here is derived from an EMBL/GenBank/DDBJ whole genome shotgun (WGS) entry which is preliminary data.</text>
</comment>
<dbReference type="PROSITE" id="PS51257">
    <property type="entry name" value="PROKAR_LIPOPROTEIN"/>
    <property type="match status" value="1"/>
</dbReference>
<sequence length="224" mass="24654">MRVPLLSILLAACLIMSGCSGKPYGQYRNEPMIGYVSALNEEDRAVTFDVSEWMKRDEQGTDIGDWGAEYTARVPPGTKLTNEAGARLKWEHLKLGQKVQILSSGGGKAADAPEELMLMGMSERETLKRLGLFAGGEGSYRTTVLYGQGAKLPYDSDYLEREAPSVFEGGVGWLEYDPEYVLDLKKALDVGALPVFLVFDHEKLVVKTVRLANVVAFLDAVLEK</sequence>
<dbReference type="Proteomes" id="UP000632125">
    <property type="component" value="Unassembled WGS sequence"/>
</dbReference>
<protein>
    <submittedName>
        <fullName evidence="2">Uncharacterized protein</fullName>
    </submittedName>
</protein>
<proteinExistence type="predicted"/>
<organism evidence="2 3">
    <name type="scientific">Paenibacillus arenilitoris</name>
    <dbReference type="NCBI Taxonomy" id="2772299"/>
    <lineage>
        <taxon>Bacteria</taxon>
        <taxon>Bacillati</taxon>
        <taxon>Bacillota</taxon>
        <taxon>Bacilli</taxon>
        <taxon>Bacillales</taxon>
        <taxon>Paenibacillaceae</taxon>
        <taxon>Paenibacillus</taxon>
    </lineage>
</organism>
<reference evidence="2" key="1">
    <citation type="submission" date="2020-09" db="EMBL/GenBank/DDBJ databases">
        <title>A novel bacterium of genus Paenibacillus, isolated from South China Sea.</title>
        <authorList>
            <person name="Huang H."/>
            <person name="Mo K."/>
            <person name="Hu Y."/>
        </authorList>
    </citation>
    <scope>NUCLEOTIDE SEQUENCE</scope>
    <source>
        <strain evidence="2">IB182493</strain>
    </source>
</reference>
<gene>
    <name evidence="2" type="ORF">IDH41_12680</name>
</gene>
<name>A0A927CMA2_9BACL</name>
<keyword evidence="3" id="KW-1185">Reference proteome</keyword>
<evidence type="ECO:0000313" key="3">
    <source>
        <dbReference type="Proteomes" id="UP000632125"/>
    </source>
</evidence>
<feature type="chain" id="PRO_5039093151" evidence="1">
    <location>
        <begin position="22"/>
        <end position="224"/>
    </location>
</feature>